<dbReference type="GO" id="GO:0005737">
    <property type="term" value="C:cytoplasm"/>
    <property type="evidence" value="ECO:0007669"/>
    <property type="project" value="TreeGrafter"/>
</dbReference>
<accession>A0A1Y3DI41</accession>
<dbReference type="PANTHER" id="PTHR46467:SF1">
    <property type="entry name" value="TETHER CONTAINING UBX DOMAIN FOR GLUT4"/>
    <property type="match status" value="1"/>
</dbReference>
<dbReference type="InterPro" id="IPR029071">
    <property type="entry name" value="Ubiquitin-like_domsf"/>
</dbReference>
<dbReference type="Pfam" id="PF09409">
    <property type="entry name" value="PUB"/>
    <property type="match status" value="1"/>
</dbReference>
<dbReference type="PANTHER" id="PTHR46467">
    <property type="entry name" value="TETHER CONTAINING UBX DOMAIN FOR GLUT4"/>
    <property type="match status" value="1"/>
</dbReference>
<comment type="caution">
    <text evidence="3">The sequence shown here is derived from an EMBL/GenBank/DDBJ whole genome shotgun (WGS) entry which is preliminary data.</text>
</comment>
<dbReference type="OMA" id="YETPGIC"/>
<evidence type="ECO:0000256" key="1">
    <source>
        <dbReference type="SAM" id="MobiDB-lite"/>
    </source>
</evidence>
<feature type="domain" description="PUB" evidence="2">
    <location>
        <begin position="260"/>
        <end position="333"/>
    </location>
</feature>
<protein>
    <recommendedName>
        <fullName evidence="2">PUB domain-containing protein</fullName>
    </recommendedName>
</protein>
<dbReference type="GO" id="GO:0006886">
    <property type="term" value="P:intracellular protein transport"/>
    <property type="evidence" value="ECO:0007669"/>
    <property type="project" value="TreeGrafter"/>
</dbReference>
<reference evidence="3 4" key="1">
    <citation type="submission" date="2017-05" db="EMBL/GenBank/DDBJ databases">
        <title>PacBio assembly of a Plasmodium knowlesi genome sequence with Hi-C correction and manual annotation of the SICAvar gene family.</title>
        <authorList>
            <person name="Lapp S.A."/>
            <person name="Geraldo J.A."/>
            <person name="Chien J.-T."/>
            <person name="Ay F."/>
            <person name="Pakala S.B."/>
            <person name="Batugedara G."/>
            <person name="Humphrey J.C."/>
            <person name="Debarry J.D."/>
            <person name="Le Roch K.G."/>
            <person name="Galinski M.R."/>
            <person name="Kissinger J.C."/>
        </authorList>
    </citation>
    <scope>NUCLEOTIDE SEQUENCE [LARGE SCALE GENOMIC DNA]</scope>
    <source>
        <strain evidence="4">Malayan Strain Pk1 (A+)</strain>
    </source>
</reference>
<gene>
    <name evidence="3" type="ORF">PKNOH_S140221700</name>
</gene>
<dbReference type="VEuPathDB" id="PlasmoDB:PKNH_1404600"/>
<dbReference type="eggNOG" id="ENOG502S9UC">
    <property type="taxonomic scope" value="Eukaryota"/>
</dbReference>
<evidence type="ECO:0000313" key="4">
    <source>
        <dbReference type="Proteomes" id="UP000195012"/>
    </source>
</evidence>
<dbReference type="SUPFAM" id="SSF143503">
    <property type="entry name" value="PUG domain-like"/>
    <property type="match status" value="1"/>
</dbReference>
<dbReference type="AlphaFoldDB" id="A0A1Y3DI41"/>
<dbReference type="GO" id="GO:0012506">
    <property type="term" value="C:vesicle membrane"/>
    <property type="evidence" value="ECO:0007669"/>
    <property type="project" value="TreeGrafter"/>
</dbReference>
<dbReference type="OrthoDB" id="440781at2759"/>
<proteinExistence type="predicted"/>
<dbReference type="GO" id="GO:0005634">
    <property type="term" value="C:nucleus"/>
    <property type="evidence" value="ECO:0007669"/>
    <property type="project" value="TreeGrafter"/>
</dbReference>
<feature type="region of interest" description="Disordered" evidence="1">
    <location>
        <begin position="406"/>
        <end position="425"/>
    </location>
</feature>
<name>A0A1Y3DI41_PLAKN</name>
<dbReference type="VEuPathDB" id="PlasmoDB:PKA1H_140009500"/>
<dbReference type="EMBL" id="NETL01000028">
    <property type="protein sequence ID" value="OTN63809.1"/>
    <property type="molecule type" value="Genomic_DNA"/>
</dbReference>
<dbReference type="VEuPathDB" id="PlasmoDB:PKNOH_S140221700"/>
<dbReference type="Proteomes" id="UP000195012">
    <property type="component" value="Unassembled WGS sequence"/>
</dbReference>
<dbReference type="Gene3D" id="1.20.58.2190">
    <property type="match status" value="1"/>
</dbReference>
<evidence type="ECO:0000259" key="2">
    <source>
        <dbReference type="Pfam" id="PF09409"/>
    </source>
</evidence>
<evidence type="ECO:0000313" key="3">
    <source>
        <dbReference type="EMBL" id="OTN63809.1"/>
    </source>
</evidence>
<organism evidence="3 4">
    <name type="scientific">Plasmodium knowlesi</name>
    <dbReference type="NCBI Taxonomy" id="5850"/>
    <lineage>
        <taxon>Eukaryota</taxon>
        <taxon>Sar</taxon>
        <taxon>Alveolata</taxon>
        <taxon>Apicomplexa</taxon>
        <taxon>Aconoidasida</taxon>
        <taxon>Haemosporida</taxon>
        <taxon>Plasmodiidae</taxon>
        <taxon>Plasmodium</taxon>
        <taxon>Plasmodium (Plasmodium)</taxon>
    </lineage>
</organism>
<dbReference type="InterPro" id="IPR036339">
    <property type="entry name" value="PUB-like_dom_sf"/>
</dbReference>
<sequence length="566" mass="64896">MDAENEVVKLLLRVGQKINKGPEQLKPFIKIIVEDNWLDSLESLKNLGEDEWNKLKIPIRLLEEIKKELGIRKEDDKSTEHCDRDLSNNVGKIGSSEKRVPRELGHQNGDDISNFNILNNQQGLSNLHKKLKKSAMDECGSSHQTLREDYEVTNQISERIGRSGWNNVDDKNVGKRKGGTGISVKVAENGEGIKSSFIKYDKDKLEKMIECNVTEIPKEDIFYLSYEDEKYGCRSYSEEKISTIKCINETEKLKNINIDDLKSIIPILCKIVKNILNNPNALNTRILKSNNDIMKRKILIYPEARNFLLSIGFVEVHVFYVMERVDTLLLLCIYESLQHIAKDSIKIDSPPKAAFDPFKSNIVCVDTLKKGKIKGDEQIDKLLREKKEQMEKLMNQTVDLNPKIYRFQPNAPKGGSNISSDSEKEERSEDLAFLIPNIKNMYKEQTFKSKTKLELEKISTRKVYSKAVLKILFPDSYVLEMSFSAGTLIREVNENIKKFLNPSVASKKWFIYETPGICKFDPKKRLSDCNLIPSALLRFKVDPVEDCEAQNSFLSDDSIAKYFVKS</sequence>
<dbReference type="InterPro" id="IPR018997">
    <property type="entry name" value="PUB_domain"/>
</dbReference>
<dbReference type="CDD" id="cd09212">
    <property type="entry name" value="PUB"/>
    <property type="match status" value="1"/>
</dbReference>
<dbReference type="SUPFAM" id="SSF54236">
    <property type="entry name" value="Ubiquitin-like"/>
    <property type="match status" value="1"/>
</dbReference>